<accession>A0AAD2CB15</accession>
<keyword evidence="3" id="KW-1185">Reference proteome</keyword>
<evidence type="ECO:0000313" key="2">
    <source>
        <dbReference type="EMBL" id="CAJ1912299.1"/>
    </source>
</evidence>
<feature type="compositionally biased region" description="Basic and acidic residues" evidence="1">
    <location>
        <begin position="113"/>
        <end position="126"/>
    </location>
</feature>
<dbReference type="AlphaFoldDB" id="A0AAD2CB15"/>
<comment type="caution">
    <text evidence="2">The sequence shown here is derived from an EMBL/GenBank/DDBJ whole genome shotgun (WGS) entry which is preliminary data.</text>
</comment>
<name>A0AAD2CB15_9STRA</name>
<reference evidence="2" key="1">
    <citation type="submission" date="2023-08" db="EMBL/GenBank/DDBJ databases">
        <authorList>
            <person name="Audoor S."/>
            <person name="Bilcke G."/>
        </authorList>
    </citation>
    <scope>NUCLEOTIDE SEQUENCE</scope>
</reference>
<feature type="compositionally biased region" description="Polar residues" evidence="1">
    <location>
        <begin position="275"/>
        <end position="288"/>
    </location>
</feature>
<feature type="compositionally biased region" description="Polar residues" evidence="1">
    <location>
        <begin position="421"/>
        <end position="431"/>
    </location>
</feature>
<proteinExistence type="predicted"/>
<gene>
    <name evidence="2" type="ORF">CYCCA115_LOCUS622</name>
</gene>
<feature type="compositionally biased region" description="Basic and acidic residues" evidence="1">
    <location>
        <begin position="302"/>
        <end position="314"/>
    </location>
</feature>
<organism evidence="2 3">
    <name type="scientific">Cylindrotheca closterium</name>
    <dbReference type="NCBI Taxonomy" id="2856"/>
    <lineage>
        <taxon>Eukaryota</taxon>
        <taxon>Sar</taxon>
        <taxon>Stramenopiles</taxon>
        <taxon>Ochrophyta</taxon>
        <taxon>Bacillariophyta</taxon>
        <taxon>Bacillariophyceae</taxon>
        <taxon>Bacillariophycidae</taxon>
        <taxon>Bacillariales</taxon>
        <taxon>Bacillariaceae</taxon>
        <taxon>Cylindrotheca</taxon>
    </lineage>
</organism>
<dbReference type="Proteomes" id="UP001295423">
    <property type="component" value="Unassembled WGS sequence"/>
</dbReference>
<feature type="region of interest" description="Disordered" evidence="1">
    <location>
        <begin position="1"/>
        <end position="456"/>
    </location>
</feature>
<protein>
    <submittedName>
        <fullName evidence="2">Uncharacterized protein</fullName>
    </submittedName>
</protein>
<feature type="compositionally biased region" description="Acidic residues" evidence="1">
    <location>
        <begin position="7"/>
        <end position="16"/>
    </location>
</feature>
<feature type="compositionally biased region" description="Basic and acidic residues" evidence="1">
    <location>
        <begin position="165"/>
        <end position="174"/>
    </location>
</feature>
<evidence type="ECO:0000313" key="3">
    <source>
        <dbReference type="Proteomes" id="UP001295423"/>
    </source>
</evidence>
<feature type="compositionally biased region" description="Basic residues" evidence="1">
    <location>
        <begin position="237"/>
        <end position="253"/>
    </location>
</feature>
<feature type="compositionally biased region" description="Polar residues" evidence="1">
    <location>
        <begin position="153"/>
        <end position="162"/>
    </location>
</feature>
<feature type="compositionally biased region" description="Acidic residues" evidence="1">
    <location>
        <begin position="183"/>
        <end position="195"/>
    </location>
</feature>
<dbReference type="EMBL" id="CAKOGP040000001">
    <property type="protein sequence ID" value="CAJ1912299.1"/>
    <property type="molecule type" value="Genomic_DNA"/>
</dbReference>
<sequence length="627" mass="71326">MMRMHDDSDEEEDDDLIVFKEKQAPGFSLSQLTQKNSQHSQSQESLPSRRPASRMISRQERRKRRNEWKERQLLDQQELDSPEFTAPETEDAFESLKSLLTDSQTITTPGPKTVEKQKVVNEKENNVMKQKPRNINLNDSKRKECSRLDGGMNTRNPSSTANDHGATKERHSIDKSISNEANETTEFDSNDLDQEEAVKHDEILPETPRLRSNTQRSRSPEKSGFGSDFETLSPVKPSKKQRKSRHSTSKHPKSTSQRQHSSQSKRKTLRHMTPWGSSNGQNQTITQTRRVKSIIGSRPSSWKKEPERALEWKQPRVSKKRSSPTSSKSTQLASQKAATMSQIRAKYMPQPFRTRTTSLSATKRTTTSTPSAASSRSKGSLDRSMSPVTFAPSFLPTSMRRHDDDDDVEEVREKSPRRVISASSPLQSTSPLLRDAQLGSPIPRNSRRGKKTIGPWQRRLEALQSSRSNDAIRLQNEAFRRQASFEMNDYRKKSRSHTDITILGDCGTNLRQNGKAAQDSSKICVIAYIHAHVHHHVHQEQQQPQQKPTLQHQLAWATFTFLTARSINLQKGKQLRLYDSIILPCLQPTPIEGMTVDTLESNVCERIIVSTWLCENHPKGLPKLSFG</sequence>
<feature type="compositionally biased region" description="Polar residues" evidence="1">
    <location>
        <begin position="98"/>
        <end position="110"/>
    </location>
</feature>
<evidence type="ECO:0000256" key="1">
    <source>
        <dbReference type="SAM" id="MobiDB-lite"/>
    </source>
</evidence>
<feature type="compositionally biased region" description="Polar residues" evidence="1">
    <location>
        <begin position="28"/>
        <end position="46"/>
    </location>
</feature>
<feature type="compositionally biased region" description="Polar residues" evidence="1">
    <location>
        <begin position="331"/>
        <end position="342"/>
    </location>
</feature>
<feature type="compositionally biased region" description="Low complexity" evidence="1">
    <location>
        <begin position="353"/>
        <end position="378"/>
    </location>
</feature>